<evidence type="ECO:0000313" key="3">
    <source>
        <dbReference type="Proteomes" id="UP000288805"/>
    </source>
</evidence>
<evidence type="ECO:0000259" key="1">
    <source>
        <dbReference type="Pfam" id="PF14111"/>
    </source>
</evidence>
<feature type="domain" description="DUF4283" evidence="1">
    <location>
        <begin position="123"/>
        <end position="208"/>
    </location>
</feature>
<reference evidence="2 3" key="1">
    <citation type="journal article" date="2018" name="PLoS Genet.">
        <title>Population sequencing reveals clonal diversity and ancestral inbreeding in the grapevine cultivar Chardonnay.</title>
        <authorList>
            <person name="Roach M.J."/>
            <person name="Johnson D.L."/>
            <person name="Bohlmann J."/>
            <person name="van Vuuren H.J."/>
            <person name="Jones S.J."/>
            <person name="Pretorius I.S."/>
            <person name="Schmidt S.A."/>
            <person name="Borneman A.R."/>
        </authorList>
    </citation>
    <scope>NUCLEOTIDE SEQUENCE [LARGE SCALE GENOMIC DNA]</scope>
    <source>
        <strain evidence="3">cv. Chardonnay</strain>
        <tissue evidence="2">Leaf</tissue>
    </source>
</reference>
<sequence>MSGSIGTLGGGMRCKVGGSCWFAVESKSFEISVEDVGGKLRGIILERCRGFFLWIRFGESSLRCLLEGVEVYCREESFGRGVRSWEEEERKFRLERCSNKAGRFILCSVRDVEAKRDLRSREKQLGRCLVERWGRATASVPDLALLRRWGVRLWNLKEEVSFSNLGSGLFLAEFEAAVETERVLRRGIQCFGDKVFHLERWGPEVGCSRAGVHVNHCWVRVVGFPLHFWNWEVFRKLGDSCGGFIVVNDEATNFVQLQWARLLVRSKGKDLLGML</sequence>
<dbReference type="AlphaFoldDB" id="A0A438KLJ6"/>
<protein>
    <recommendedName>
        <fullName evidence="1">DUF4283 domain-containing protein</fullName>
    </recommendedName>
</protein>
<dbReference type="Pfam" id="PF14111">
    <property type="entry name" value="DUF4283"/>
    <property type="match status" value="1"/>
</dbReference>
<dbReference type="Gramene" id="Vitis05g00457.t01">
    <property type="protein sequence ID" value="Vitis05g00457.t01.CDS"/>
    <property type="gene ID" value="Vitis05g00457"/>
</dbReference>
<dbReference type="InterPro" id="IPR025558">
    <property type="entry name" value="DUF4283"/>
</dbReference>
<name>A0A438KLJ6_VITVI</name>
<evidence type="ECO:0000313" key="2">
    <source>
        <dbReference type="EMBL" id="RVX22052.1"/>
    </source>
</evidence>
<gene>
    <name evidence="2" type="ORF">CK203_001450</name>
</gene>
<dbReference type="PANTHER" id="PTHR34427:SF5">
    <property type="entry name" value="DUF4283 DOMAIN-CONTAINING PROTEIN"/>
    <property type="match status" value="1"/>
</dbReference>
<dbReference type="EMBL" id="QGNW01000004">
    <property type="protein sequence ID" value="RVX22052.1"/>
    <property type="molecule type" value="Genomic_DNA"/>
</dbReference>
<dbReference type="PANTHER" id="PTHR34427">
    <property type="entry name" value="DUF4283 DOMAIN PROTEIN"/>
    <property type="match status" value="1"/>
</dbReference>
<accession>A0A438KLJ6</accession>
<proteinExistence type="predicted"/>
<organism evidence="2 3">
    <name type="scientific">Vitis vinifera</name>
    <name type="common">Grape</name>
    <dbReference type="NCBI Taxonomy" id="29760"/>
    <lineage>
        <taxon>Eukaryota</taxon>
        <taxon>Viridiplantae</taxon>
        <taxon>Streptophyta</taxon>
        <taxon>Embryophyta</taxon>
        <taxon>Tracheophyta</taxon>
        <taxon>Spermatophyta</taxon>
        <taxon>Magnoliopsida</taxon>
        <taxon>eudicotyledons</taxon>
        <taxon>Gunneridae</taxon>
        <taxon>Pentapetalae</taxon>
        <taxon>rosids</taxon>
        <taxon>Vitales</taxon>
        <taxon>Vitaceae</taxon>
        <taxon>Viteae</taxon>
        <taxon>Vitis</taxon>
    </lineage>
</organism>
<comment type="caution">
    <text evidence="2">The sequence shown here is derived from an EMBL/GenBank/DDBJ whole genome shotgun (WGS) entry which is preliminary data.</text>
</comment>
<dbReference type="Proteomes" id="UP000288805">
    <property type="component" value="Unassembled WGS sequence"/>
</dbReference>